<protein>
    <recommendedName>
        <fullName evidence="1">HTH cro/C1-type domain-containing protein</fullName>
    </recommendedName>
</protein>
<reference evidence="2" key="1">
    <citation type="submission" date="2016-08" db="EMBL/GenBank/DDBJ databases">
        <title>Complete Genome Seqeunce of Paenibacillus sp. BIHB 4019 from tea rhizoplane.</title>
        <authorList>
            <person name="Thakur R."/>
            <person name="Swarnkar M.K."/>
            <person name="Gulati A."/>
        </authorList>
    </citation>
    <scope>NUCLEOTIDE SEQUENCE [LARGE SCALE GENOMIC DNA]</scope>
    <source>
        <strain evidence="2">BIHB4019</strain>
    </source>
</reference>
<evidence type="ECO:0000259" key="1">
    <source>
        <dbReference type="Pfam" id="PF01381"/>
    </source>
</evidence>
<accession>A0A1B2DM20</accession>
<sequence>MERESREDYRIKRIMKYIRLRELSDLLDCHLATVSHYENGRYNLSKENEEKYKNYIDSHQGRKQS</sequence>
<dbReference type="SUPFAM" id="SSF47413">
    <property type="entry name" value="lambda repressor-like DNA-binding domains"/>
    <property type="match status" value="1"/>
</dbReference>
<organism evidence="2">
    <name type="scientific">Paenibacillus sp. BIHB 4019</name>
    <dbReference type="NCBI Taxonomy" id="1870819"/>
    <lineage>
        <taxon>Bacteria</taxon>
        <taxon>Bacillati</taxon>
        <taxon>Bacillota</taxon>
        <taxon>Bacilli</taxon>
        <taxon>Bacillales</taxon>
        <taxon>Paenibacillaceae</taxon>
        <taxon>Paenibacillus</taxon>
    </lineage>
</organism>
<evidence type="ECO:0000313" key="2">
    <source>
        <dbReference type="EMBL" id="ANY68756.1"/>
    </source>
</evidence>
<dbReference type="InterPro" id="IPR001387">
    <property type="entry name" value="Cro/C1-type_HTH"/>
</dbReference>
<dbReference type="Pfam" id="PF01381">
    <property type="entry name" value="HTH_3"/>
    <property type="match status" value="1"/>
</dbReference>
<proteinExistence type="predicted"/>
<dbReference type="GO" id="GO:0003677">
    <property type="term" value="F:DNA binding"/>
    <property type="evidence" value="ECO:0007669"/>
    <property type="project" value="InterPro"/>
</dbReference>
<dbReference type="InterPro" id="IPR010982">
    <property type="entry name" value="Lambda_DNA-bd_dom_sf"/>
</dbReference>
<dbReference type="AlphaFoldDB" id="A0A1B2DM20"/>
<dbReference type="CDD" id="cd00093">
    <property type="entry name" value="HTH_XRE"/>
    <property type="match status" value="1"/>
</dbReference>
<feature type="domain" description="HTH cro/C1-type" evidence="1">
    <location>
        <begin position="12"/>
        <end position="48"/>
    </location>
</feature>
<name>A0A1B2DM20_9BACL</name>
<dbReference type="EMBL" id="CP016808">
    <property type="protein sequence ID" value="ANY68756.1"/>
    <property type="molecule type" value="Genomic_DNA"/>
</dbReference>
<gene>
    <name evidence="2" type="ORF">BBD42_21520</name>
</gene>